<protein>
    <submittedName>
        <fullName evidence="1">MazG nucleotide pyrophosphohydrolase</fullName>
    </submittedName>
</protein>
<dbReference type="Pfam" id="PF12643">
    <property type="entry name" value="MazG-like"/>
    <property type="match status" value="1"/>
</dbReference>
<dbReference type="GO" id="GO:0047429">
    <property type="term" value="F:nucleoside triphosphate diphosphatase activity"/>
    <property type="evidence" value="ECO:0007669"/>
    <property type="project" value="InterPro"/>
</dbReference>
<dbReference type="CDD" id="cd11537">
    <property type="entry name" value="NTP-PPase_RS21-C6_like"/>
    <property type="match status" value="1"/>
</dbReference>
<dbReference type="InterPro" id="IPR025984">
    <property type="entry name" value="DCTPP"/>
</dbReference>
<dbReference type="PANTHER" id="PTHR46523">
    <property type="entry name" value="DCTP PYROPHOSPHATASE 1"/>
    <property type="match status" value="1"/>
</dbReference>
<dbReference type="SUPFAM" id="SSF101386">
    <property type="entry name" value="all-alpha NTP pyrophosphatases"/>
    <property type="match status" value="1"/>
</dbReference>
<dbReference type="GO" id="GO:0009143">
    <property type="term" value="P:nucleoside triphosphate catabolic process"/>
    <property type="evidence" value="ECO:0007669"/>
    <property type="project" value="InterPro"/>
</dbReference>
<dbReference type="PANTHER" id="PTHR46523:SF1">
    <property type="entry name" value="DCTP PYROPHOSPHATASE 1"/>
    <property type="match status" value="1"/>
</dbReference>
<accession>A0A653AED4</accession>
<sequence>MDLQALLRAVISFRDERDWAQYHNPKDLAISLALEAAELLEIFQWKSPEQVQAMKSDEQACRRVKEELGDVLIYALNLANEFTFDPAEVVLEKLAINGRKYPVEKAKGRADKYSAYEE</sequence>
<name>A0A653AED4_UNCDX</name>
<dbReference type="Gene3D" id="1.10.287.1080">
    <property type="entry name" value="MazG-like"/>
    <property type="match status" value="1"/>
</dbReference>
<keyword evidence="1" id="KW-0378">Hydrolase</keyword>
<dbReference type="InterPro" id="IPR052555">
    <property type="entry name" value="dCTP_Pyrophosphatase"/>
</dbReference>
<gene>
    <name evidence="1" type="ORF">TRIP_B40290</name>
</gene>
<proteinExistence type="predicted"/>
<reference evidence="1" key="1">
    <citation type="submission" date="2018-07" db="EMBL/GenBank/DDBJ databases">
        <authorList>
            <consortium name="Genoscope - CEA"/>
            <person name="William W."/>
        </authorList>
    </citation>
    <scope>NUCLEOTIDE SEQUENCE</scope>
    <source>
        <strain evidence="1">IK1</strain>
    </source>
</reference>
<dbReference type="EMBL" id="UPXX01000031">
    <property type="protein sequence ID" value="VBB46443.1"/>
    <property type="molecule type" value="Genomic_DNA"/>
</dbReference>
<dbReference type="AlphaFoldDB" id="A0A653AED4"/>
<evidence type="ECO:0000313" key="1">
    <source>
        <dbReference type="EMBL" id="VBB46443.1"/>
    </source>
</evidence>
<organism evidence="1">
    <name type="scientific">Uncultured Desulfatiglans sp</name>
    <dbReference type="NCBI Taxonomy" id="1748965"/>
    <lineage>
        <taxon>Bacteria</taxon>
        <taxon>Pseudomonadati</taxon>
        <taxon>Thermodesulfobacteriota</taxon>
        <taxon>Desulfobacteria</taxon>
        <taxon>Desulfatiglandales</taxon>
        <taxon>Desulfatiglandaceae</taxon>
        <taxon>Desulfatiglans</taxon>
        <taxon>environmental samples</taxon>
    </lineage>
</organism>
<dbReference type="PIRSF" id="PIRSF029826">
    <property type="entry name" value="UCP029826_pph"/>
    <property type="match status" value="1"/>
</dbReference>